<keyword evidence="1" id="KW-1133">Transmembrane helix</keyword>
<keyword evidence="3" id="KW-1185">Reference proteome</keyword>
<proteinExistence type="predicted"/>
<sequence>MRNYIVYFLTALFLLFVVESKINVRTLNSNYTSHSSQKLPKRANRLNQTYEKLSIQQSFDDVSDSYSLELAEEDFQFSDSLHSIVALACVFTLIYIYGLESYKKSKPVIHGFLSDLFNIKRFILVRSIRI</sequence>
<dbReference type="Proteomes" id="UP000199450">
    <property type="component" value="Unassembled WGS sequence"/>
</dbReference>
<gene>
    <name evidence="2" type="ORF">SAMN05421856_105219</name>
</gene>
<reference evidence="3" key="1">
    <citation type="submission" date="2016-10" db="EMBL/GenBank/DDBJ databases">
        <authorList>
            <person name="Varghese N."/>
            <person name="Submissions S."/>
        </authorList>
    </citation>
    <scope>NUCLEOTIDE SEQUENCE [LARGE SCALE GENOMIC DNA]</scope>
    <source>
        <strain evidence="3">DSM 17453</strain>
    </source>
</reference>
<dbReference type="OrthoDB" id="1273506at2"/>
<organism evidence="2 3">
    <name type="scientific">Chryseobacterium taichungense</name>
    <dbReference type="NCBI Taxonomy" id="295069"/>
    <lineage>
        <taxon>Bacteria</taxon>
        <taxon>Pseudomonadati</taxon>
        <taxon>Bacteroidota</taxon>
        <taxon>Flavobacteriia</taxon>
        <taxon>Flavobacteriales</taxon>
        <taxon>Weeksellaceae</taxon>
        <taxon>Chryseobacterium group</taxon>
        <taxon>Chryseobacterium</taxon>
    </lineage>
</organism>
<evidence type="ECO:0000256" key="1">
    <source>
        <dbReference type="SAM" id="Phobius"/>
    </source>
</evidence>
<keyword evidence="1" id="KW-0472">Membrane</keyword>
<protein>
    <submittedName>
        <fullName evidence="2">Uncharacterized protein</fullName>
    </submittedName>
</protein>
<evidence type="ECO:0000313" key="2">
    <source>
        <dbReference type="EMBL" id="SEM67554.1"/>
    </source>
</evidence>
<evidence type="ECO:0000313" key="3">
    <source>
        <dbReference type="Proteomes" id="UP000199450"/>
    </source>
</evidence>
<dbReference type="AlphaFoldDB" id="A0A1H8ACA8"/>
<feature type="transmembrane region" description="Helical" evidence="1">
    <location>
        <begin position="80"/>
        <end position="99"/>
    </location>
</feature>
<dbReference type="EMBL" id="FOBV01000005">
    <property type="protein sequence ID" value="SEM67554.1"/>
    <property type="molecule type" value="Genomic_DNA"/>
</dbReference>
<name>A0A1H8ACA8_9FLAO</name>
<accession>A0A1H8ACA8</accession>
<keyword evidence="1" id="KW-0812">Transmembrane</keyword>